<dbReference type="Pfam" id="PF17181">
    <property type="entry name" value="EPF"/>
    <property type="match status" value="1"/>
</dbReference>
<name>A0A1J7H9V9_LUPAN</name>
<sequence length="382" mass="43437">MSKKNSSKTTWSNVFRSAIVCVGGTRWKRASKCKNLIMQFQAQLVNQKNRRHSIIKHSKTDIAQILQIGSLEHALPRGLPINVAIAVANLIYTASRCGELSLLRQIRNLFRERYGVEFDFINVELSAGNLVDFELRKNLSINIVPEDEILKLFSEIAQDLNFPLGFKDLKQIFNSQCHSHYHGSDQKPEVMNDEMYKTCSDNDEAWMQPPRAVTYRAVWSTSPMSYQVESRRSSGSKDTSPMKVDNQESCSNRTSSEGMNRTPRMSIAYVDDIDEDMKNNDHHEVDQVTHTTTSKGGFWSESENVIEKPMWDVKNQKVEYKRGRKTLQIAGSRLPDCMHACGSCTPCRLVIVSLACAFHTEEAESCPISYRCMCNSKSYPVP</sequence>
<dbReference type="Gene3D" id="1.20.1260.60">
    <property type="entry name" value="Vacuolar protein sorting-associated protein Ist1"/>
    <property type="match status" value="1"/>
</dbReference>
<evidence type="ECO:0000313" key="3">
    <source>
        <dbReference type="EMBL" id="OIV99152.1"/>
    </source>
</evidence>
<gene>
    <name evidence="3" type="ORF">TanjilG_01127</name>
</gene>
<proteinExistence type="inferred from homology"/>
<dbReference type="GO" id="GO:0015031">
    <property type="term" value="P:protein transport"/>
    <property type="evidence" value="ECO:0007669"/>
    <property type="project" value="InterPro"/>
</dbReference>
<evidence type="ECO:0000256" key="2">
    <source>
        <dbReference type="SAM" id="MobiDB-lite"/>
    </source>
</evidence>
<dbReference type="PANTHER" id="PTHR12161">
    <property type="entry name" value="IST1 FAMILY MEMBER"/>
    <property type="match status" value="1"/>
</dbReference>
<evidence type="ECO:0000256" key="1">
    <source>
        <dbReference type="ARBA" id="ARBA00005536"/>
    </source>
</evidence>
<feature type="region of interest" description="Disordered" evidence="2">
    <location>
        <begin position="227"/>
        <end position="260"/>
    </location>
</feature>
<organism evidence="3 4">
    <name type="scientific">Lupinus angustifolius</name>
    <name type="common">Narrow-leaved blue lupine</name>
    <dbReference type="NCBI Taxonomy" id="3871"/>
    <lineage>
        <taxon>Eukaryota</taxon>
        <taxon>Viridiplantae</taxon>
        <taxon>Streptophyta</taxon>
        <taxon>Embryophyta</taxon>
        <taxon>Tracheophyta</taxon>
        <taxon>Spermatophyta</taxon>
        <taxon>Magnoliopsida</taxon>
        <taxon>eudicotyledons</taxon>
        <taxon>Gunneridae</taxon>
        <taxon>Pentapetalae</taxon>
        <taxon>rosids</taxon>
        <taxon>fabids</taxon>
        <taxon>Fabales</taxon>
        <taxon>Fabaceae</taxon>
        <taxon>Papilionoideae</taxon>
        <taxon>50 kb inversion clade</taxon>
        <taxon>genistoids sensu lato</taxon>
        <taxon>core genistoids</taxon>
        <taxon>Genisteae</taxon>
        <taxon>Lupinus</taxon>
    </lineage>
</organism>
<dbReference type="PANTHER" id="PTHR12161:SF58">
    <property type="entry name" value="REGULATOR OF VPS4 ACTIVITY IN THE MVB PATHWAY PROTEIN"/>
    <property type="match status" value="1"/>
</dbReference>
<dbReference type="InterPro" id="IPR005061">
    <property type="entry name" value="Ist1"/>
</dbReference>
<dbReference type="Pfam" id="PF03398">
    <property type="entry name" value="Ist1"/>
    <property type="match status" value="1"/>
</dbReference>
<dbReference type="AlphaFoldDB" id="A0A1J7H9V9"/>
<dbReference type="Gramene" id="OIV99152">
    <property type="protein sequence ID" value="OIV99152"/>
    <property type="gene ID" value="TanjilG_01127"/>
</dbReference>
<evidence type="ECO:0000313" key="4">
    <source>
        <dbReference type="Proteomes" id="UP000188354"/>
    </source>
</evidence>
<keyword evidence="4" id="KW-1185">Reference proteome</keyword>
<comment type="similarity">
    <text evidence="1">Belongs to the IST1 family.</text>
</comment>
<dbReference type="STRING" id="3871.A0A1J7H9V9"/>
<protein>
    <recommendedName>
        <fullName evidence="5">Epidermal patterning factor-like protein</fullName>
    </recommendedName>
</protein>
<dbReference type="Proteomes" id="UP000188354">
    <property type="component" value="Chromosome LG13"/>
</dbReference>
<feature type="compositionally biased region" description="Polar residues" evidence="2">
    <location>
        <begin position="247"/>
        <end position="259"/>
    </location>
</feature>
<dbReference type="InterPro" id="IPR042277">
    <property type="entry name" value="IST1-like"/>
</dbReference>
<accession>A0A1J7H9V9</accession>
<dbReference type="EMBL" id="CM007373">
    <property type="protein sequence ID" value="OIV99152.1"/>
    <property type="molecule type" value="Genomic_DNA"/>
</dbReference>
<evidence type="ECO:0008006" key="5">
    <source>
        <dbReference type="Google" id="ProtNLM"/>
    </source>
</evidence>
<reference evidence="3 4" key="1">
    <citation type="journal article" date="2017" name="Plant Biotechnol. J.">
        <title>A comprehensive draft genome sequence for lupin (Lupinus angustifolius), an emerging health food: insights into plant-microbe interactions and legume evolution.</title>
        <authorList>
            <person name="Hane J.K."/>
            <person name="Ming Y."/>
            <person name="Kamphuis L.G."/>
            <person name="Nelson M.N."/>
            <person name="Garg G."/>
            <person name="Atkins C.A."/>
            <person name="Bayer P.E."/>
            <person name="Bravo A."/>
            <person name="Bringans S."/>
            <person name="Cannon S."/>
            <person name="Edwards D."/>
            <person name="Foley R."/>
            <person name="Gao L.L."/>
            <person name="Harrison M.J."/>
            <person name="Huang W."/>
            <person name="Hurgobin B."/>
            <person name="Li S."/>
            <person name="Liu C.W."/>
            <person name="McGrath A."/>
            <person name="Morahan G."/>
            <person name="Murray J."/>
            <person name="Weller J."/>
            <person name="Jian J."/>
            <person name="Singh K.B."/>
        </authorList>
    </citation>
    <scope>NUCLEOTIDE SEQUENCE [LARGE SCALE GENOMIC DNA]</scope>
    <source>
        <strain evidence="4">cv. Tanjil</strain>
        <tissue evidence="3">Whole plant</tissue>
    </source>
</reference>